<evidence type="ECO:0000256" key="7">
    <source>
        <dbReference type="HAMAP-Rule" id="MF_01147"/>
    </source>
</evidence>
<evidence type="ECO:0000256" key="3">
    <source>
        <dbReference type="ARBA" id="ARBA00022679"/>
    </source>
</evidence>
<dbReference type="UniPathway" id="UPA00664"/>
<reference evidence="8 9" key="1">
    <citation type="submission" date="2020-07" db="EMBL/GenBank/DDBJ databases">
        <title>Alkalicella. sp. LB2 genome.</title>
        <authorList>
            <person name="Postec A."/>
            <person name="Quemeneur M."/>
        </authorList>
    </citation>
    <scope>NUCLEOTIDE SEQUENCE [LARGE SCALE GENOMIC DNA]</scope>
    <source>
        <strain evidence="8 9">LB2</strain>
    </source>
</reference>
<gene>
    <name evidence="7" type="primary">lgt</name>
    <name evidence="8" type="ORF">HYG86_16690</name>
</gene>
<comment type="pathway">
    <text evidence="7">Protein modification; lipoprotein biosynthesis (diacylglyceryl transfer).</text>
</comment>
<dbReference type="RefSeq" id="WP_213166682.1">
    <property type="nucleotide sequence ID" value="NZ_CP058559.1"/>
</dbReference>
<keyword evidence="8" id="KW-0328">Glycosyltransferase</keyword>
<evidence type="ECO:0000256" key="4">
    <source>
        <dbReference type="ARBA" id="ARBA00022692"/>
    </source>
</evidence>
<dbReference type="HAMAP" id="MF_01147">
    <property type="entry name" value="Lgt"/>
    <property type="match status" value="1"/>
</dbReference>
<dbReference type="Proteomes" id="UP000516160">
    <property type="component" value="Chromosome"/>
</dbReference>
<dbReference type="NCBIfam" id="TIGR00544">
    <property type="entry name" value="lgt"/>
    <property type="match status" value="1"/>
</dbReference>
<dbReference type="EC" id="2.5.1.145" evidence="7"/>
<feature type="transmembrane region" description="Helical" evidence="7">
    <location>
        <begin position="219"/>
        <end position="238"/>
    </location>
</feature>
<comment type="similarity">
    <text evidence="1 7">Belongs to the Lgt family.</text>
</comment>
<dbReference type="KEGG" id="acae:HYG86_16690"/>
<dbReference type="GO" id="GO:0005886">
    <property type="term" value="C:plasma membrane"/>
    <property type="evidence" value="ECO:0007669"/>
    <property type="project" value="UniProtKB-SubCell"/>
</dbReference>
<keyword evidence="6 7" id="KW-0472">Membrane</keyword>
<dbReference type="PROSITE" id="PS01311">
    <property type="entry name" value="LGT"/>
    <property type="match status" value="1"/>
</dbReference>
<evidence type="ECO:0000313" key="9">
    <source>
        <dbReference type="Proteomes" id="UP000516160"/>
    </source>
</evidence>
<evidence type="ECO:0000256" key="6">
    <source>
        <dbReference type="ARBA" id="ARBA00023136"/>
    </source>
</evidence>
<feature type="binding site" evidence="7">
    <location>
        <position position="130"/>
    </location>
    <ligand>
        <name>a 1,2-diacyl-sn-glycero-3-phospho-(1'-sn-glycerol)</name>
        <dbReference type="ChEBI" id="CHEBI:64716"/>
    </ligand>
</feature>
<protein>
    <recommendedName>
        <fullName evidence="7">Phosphatidylglycerol--prolipoprotein diacylglyceryl transferase</fullName>
        <ecNumber evidence="7">2.5.1.145</ecNumber>
    </recommendedName>
</protein>
<feature type="transmembrane region" description="Helical" evidence="7">
    <location>
        <begin position="79"/>
        <end position="103"/>
    </location>
</feature>
<evidence type="ECO:0000256" key="1">
    <source>
        <dbReference type="ARBA" id="ARBA00007150"/>
    </source>
</evidence>
<keyword evidence="3 7" id="KW-0808">Transferase</keyword>
<dbReference type="GO" id="GO:0042158">
    <property type="term" value="P:lipoprotein biosynthetic process"/>
    <property type="evidence" value="ECO:0007669"/>
    <property type="project" value="UniProtKB-UniRule"/>
</dbReference>
<dbReference type="InterPro" id="IPR001640">
    <property type="entry name" value="Lgt"/>
</dbReference>
<feature type="transmembrane region" description="Helical" evidence="7">
    <location>
        <begin position="44"/>
        <end position="67"/>
    </location>
</feature>
<dbReference type="PANTHER" id="PTHR30589:SF0">
    <property type="entry name" value="PHOSPHATIDYLGLYCEROL--PROLIPOPROTEIN DIACYLGLYCERYL TRANSFERASE"/>
    <property type="match status" value="1"/>
</dbReference>
<evidence type="ECO:0000313" key="8">
    <source>
        <dbReference type="EMBL" id="QNO16290.1"/>
    </source>
</evidence>
<keyword evidence="2 7" id="KW-1003">Cell membrane</keyword>
<comment type="subcellular location">
    <subcellularLocation>
        <location evidence="7">Cell membrane</location>
        <topology evidence="7">Multi-pass membrane protein</topology>
    </subcellularLocation>
</comment>
<name>A0A7G9WC78_ALKCA</name>
<comment type="catalytic activity">
    <reaction evidence="7">
        <text>L-cysteinyl-[prolipoprotein] + a 1,2-diacyl-sn-glycero-3-phospho-(1'-sn-glycerol) = an S-1,2-diacyl-sn-glyceryl-L-cysteinyl-[prolipoprotein] + sn-glycerol 1-phosphate + H(+)</text>
        <dbReference type="Rhea" id="RHEA:56712"/>
        <dbReference type="Rhea" id="RHEA-COMP:14679"/>
        <dbReference type="Rhea" id="RHEA-COMP:14680"/>
        <dbReference type="ChEBI" id="CHEBI:15378"/>
        <dbReference type="ChEBI" id="CHEBI:29950"/>
        <dbReference type="ChEBI" id="CHEBI:57685"/>
        <dbReference type="ChEBI" id="CHEBI:64716"/>
        <dbReference type="ChEBI" id="CHEBI:140658"/>
        <dbReference type="EC" id="2.5.1.145"/>
    </reaction>
</comment>
<dbReference type="AlphaFoldDB" id="A0A7G9WC78"/>
<accession>A0A7G9WC78</accession>
<comment type="function">
    <text evidence="7">Catalyzes the transfer of the diacylglyceryl group from phosphatidylglycerol to the sulfhydryl group of the N-terminal cysteine of a prolipoprotein, the first step in the formation of mature lipoproteins.</text>
</comment>
<proteinExistence type="inferred from homology"/>
<dbReference type="PANTHER" id="PTHR30589">
    <property type="entry name" value="PROLIPOPROTEIN DIACYLGLYCERYL TRANSFERASE"/>
    <property type="match status" value="1"/>
</dbReference>
<organism evidence="8 9">
    <name type="scientific">Alkalicella caledoniensis</name>
    <dbReference type="NCBI Taxonomy" id="2731377"/>
    <lineage>
        <taxon>Bacteria</taxon>
        <taxon>Bacillati</taxon>
        <taxon>Bacillota</taxon>
        <taxon>Clostridia</taxon>
        <taxon>Eubacteriales</taxon>
        <taxon>Proteinivoracaceae</taxon>
        <taxon>Alkalicella</taxon>
    </lineage>
</organism>
<dbReference type="Pfam" id="PF01790">
    <property type="entry name" value="LGT"/>
    <property type="match status" value="1"/>
</dbReference>
<feature type="transmembrane region" description="Helical" evidence="7">
    <location>
        <begin position="13"/>
        <end position="32"/>
    </location>
</feature>
<sequence length="245" mass="27580">MNPVAFNVGPIPIYWYGIIIASGILLGMFFAKKHAKLKGINPEFIDEFVIVVIPLAILGARLYYVIFELDKYMGDPRKIFAIWEGGLAIHGGVLAGIIVAYIFSKVKKISFFEFTDIVAPSLILGQAIGRWGNYVNQEAYGRETDLPWAILVDGKYVHPTFFYESVWNLIVFGALVYLLRRAKLKDGSIMALYLIGYSFGRVFIEGLRTDSLMLGPFRVAQLISGVFILAGGFLLYYLNRKKLQE</sequence>
<feature type="transmembrane region" description="Helical" evidence="7">
    <location>
        <begin position="161"/>
        <end position="179"/>
    </location>
</feature>
<dbReference type="EMBL" id="CP058559">
    <property type="protein sequence ID" value="QNO16290.1"/>
    <property type="molecule type" value="Genomic_DNA"/>
</dbReference>
<keyword evidence="4 7" id="KW-0812">Transmembrane</keyword>
<dbReference type="GO" id="GO:0008961">
    <property type="term" value="F:phosphatidylglycerol-prolipoprotein diacylglyceryl transferase activity"/>
    <property type="evidence" value="ECO:0007669"/>
    <property type="project" value="UniProtKB-UniRule"/>
</dbReference>
<evidence type="ECO:0000256" key="5">
    <source>
        <dbReference type="ARBA" id="ARBA00022989"/>
    </source>
</evidence>
<evidence type="ECO:0000256" key="2">
    <source>
        <dbReference type="ARBA" id="ARBA00022475"/>
    </source>
</evidence>
<keyword evidence="5 7" id="KW-1133">Transmembrane helix</keyword>
<keyword evidence="8" id="KW-0449">Lipoprotein</keyword>
<keyword evidence="9" id="KW-1185">Reference proteome</keyword>
<feature type="transmembrane region" description="Helical" evidence="7">
    <location>
        <begin position="191"/>
        <end position="207"/>
    </location>
</feature>